<evidence type="ECO:0000313" key="3">
    <source>
        <dbReference type="Proteomes" id="UP000424872"/>
    </source>
</evidence>
<evidence type="ECO:0000313" key="1">
    <source>
        <dbReference type="EMBL" id="MDO6405220.1"/>
    </source>
</evidence>
<dbReference type="Pfam" id="PF12244">
    <property type="entry name" value="DUF3606"/>
    <property type="match status" value="1"/>
</dbReference>
<sequence length="62" mass="7321">MADDLKRKQPEDKRFISLTETWEVEYWTNTLEVSATQLRTAVANVGNGTEKVKQYLNQYQRK</sequence>
<organism evidence="2 3">
    <name type="scientific">Pantoea phytobeneficialis</name>
    <dbReference type="NCBI Taxonomy" id="2052056"/>
    <lineage>
        <taxon>Bacteria</taxon>
        <taxon>Pseudomonadati</taxon>
        <taxon>Pseudomonadota</taxon>
        <taxon>Gammaproteobacteria</taxon>
        <taxon>Enterobacterales</taxon>
        <taxon>Erwiniaceae</taxon>
        <taxon>Pantoea</taxon>
    </lineage>
</organism>
<evidence type="ECO:0000313" key="2">
    <source>
        <dbReference type="EMBL" id="QGR07741.1"/>
    </source>
</evidence>
<dbReference type="EMBL" id="CP024636">
    <property type="protein sequence ID" value="QGR07741.1"/>
    <property type="molecule type" value="Genomic_DNA"/>
</dbReference>
<proteinExistence type="predicted"/>
<reference evidence="1" key="3">
    <citation type="submission" date="2023-07" db="EMBL/GenBank/DDBJ databases">
        <title>The extreme plant-growth-promoting properties of Pantoea phytobeneficialis PF55 revealed by functional and genomic analysis.</title>
        <authorList>
            <person name="Nascimento F.X."/>
            <person name="Marcio R.J."/>
        </authorList>
    </citation>
    <scope>NUCLEOTIDE SEQUENCE</scope>
    <source>
        <strain evidence="1">PF55</strain>
    </source>
</reference>
<dbReference type="Proteomes" id="UP001171299">
    <property type="component" value="Unassembled WGS sequence"/>
</dbReference>
<keyword evidence="4" id="KW-1185">Reference proteome</keyword>
<dbReference type="Proteomes" id="UP000424872">
    <property type="component" value="Chromosome"/>
</dbReference>
<dbReference type="EMBL" id="JAUOOM010000001">
    <property type="protein sequence ID" value="MDO6405220.1"/>
    <property type="molecule type" value="Genomic_DNA"/>
</dbReference>
<protein>
    <submittedName>
        <fullName evidence="2">DUF3606 domain-containing protein</fullName>
    </submittedName>
</protein>
<name>A0AAP9H7H9_9GAMM</name>
<evidence type="ECO:0000313" key="4">
    <source>
        <dbReference type="Proteomes" id="UP001171299"/>
    </source>
</evidence>
<accession>A0AAP9H7H9</accession>
<dbReference type="KEGG" id="ppho:CTZ24_15475"/>
<reference evidence="2" key="2">
    <citation type="journal article" date="2020" name="Environ. Microbiol.">
        <title>The extreme plant-growth-promoting properties of Pantoea phytobeneficialis MSR2 revealed by functional and genomic analysis.</title>
        <authorList>
            <person name="Nascimento F.X."/>
            <person name="Hernandez A.G."/>
            <person name="Glick B.R."/>
            <person name="Rossi M.J."/>
        </authorList>
    </citation>
    <scope>NUCLEOTIDE SEQUENCE</scope>
    <source>
        <strain evidence="2">MSR2</strain>
    </source>
</reference>
<dbReference type="InterPro" id="IPR022037">
    <property type="entry name" value="DUF3606"/>
</dbReference>
<dbReference type="RefSeq" id="WP_036627648.1">
    <property type="nucleotide sequence ID" value="NZ_CP024636.1"/>
</dbReference>
<dbReference type="AlphaFoldDB" id="A0AAP9H7H9"/>
<gene>
    <name evidence="2" type="ORF">CTZ24_15475</name>
    <name evidence="1" type="ORF">Q3404_01410</name>
</gene>
<reference evidence="3" key="1">
    <citation type="submission" date="2017-11" db="EMBL/GenBank/DDBJ databases">
        <title>Genome sequence of Pantoea sp. MSR2.</title>
        <authorList>
            <person name="Nascimento F.X."/>
        </authorList>
    </citation>
    <scope>NUCLEOTIDE SEQUENCE [LARGE SCALE GENOMIC DNA]</scope>
    <source>
        <strain evidence="3">MSR2</strain>
    </source>
</reference>